<name>A0A2S8GEZ1_9BACT</name>
<evidence type="ECO:0000313" key="4">
    <source>
        <dbReference type="Proteomes" id="UP000237819"/>
    </source>
</evidence>
<gene>
    <name evidence="3" type="ORF">C5Y93_25255</name>
</gene>
<protein>
    <submittedName>
        <fullName evidence="3">Metallophosphoesterase</fullName>
    </submittedName>
</protein>
<dbReference type="SUPFAM" id="SSF56300">
    <property type="entry name" value="Metallo-dependent phosphatases"/>
    <property type="match status" value="1"/>
</dbReference>
<accession>A0A2S8GEZ1</accession>
<dbReference type="InterPro" id="IPR051918">
    <property type="entry name" value="STPP_CPPED1"/>
</dbReference>
<dbReference type="InterPro" id="IPR029052">
    <property type="entry name" value="Metallo-depent_PP-like"/>
</dbReference>
<dbReference type="InterPro" id="IPR004843">
    <property type="entry name" value="Calcineurin-like_PHP"/>
</dbReference>
<feature type="chain" id="PRO_5015485661" evidence="1">
    <location>
        <begin position="33"/>
        <end position="354"/>
    </location>
</feature>
<dbReference type="AlphaFoldDB" id="A0A2S8GEZ1"/>
<evidence type="ECO:0000256" key="1">
    <source>
        <dbReference type="SAM" id="SignalP"/>
    </source>
</evidence>
<reference evidence="3 4" key="1">
    <citation type="submission" date="2018-02" db="EMBL/GenBank/DDBJ databases">
        <title>Comparative genomes isolates from brazilian mangrove.</title>
        <authorList>
            <person name="Araujo J.E."/>
            <person name="Taketani R.G."/>
            <person name="Silva M.C.P."/>
            <person name="Loureco M.V."/>
            <person name="Andreote F.D."/>
        </authorList>
    </citation>
    <scope>NUCLEOTIDE SEQUENCE [LARGE SCALE GENOMIC DNA]</scope>
    <source>
        <strain evidence="3 4">Nap-Phe MGV</strain>
    </source>
</reference>
<dbReference type="InterPro" id="IPR006311">
    <property type="entry name" value="TAT_signal"/>
</dbReference>
<feature type="signal peptide" evidence="1">
    <location>
        <begin position="1"/>
        <end position="32"/>
    </location>
</feature>
<dbReference type="Proteomes" id="UP000237819">
    <property type="component" value="Unassembled WGS sequence"/>
</dbReference>
<dbReference type="Gene3D" id="3.60.21.10">
    <property type="match status" value="1"/>
</dbReference>
<dbReference type="EMBL" id="PUHZ01000024">
    <property type="protein sequence ID" value="PQO43026.1"/>
    <property type="molecule type" value="Genomic_DNA"/>
</dbReference>
<evidence type="ECO:0000313" key="3">
    <source>
        <dbReference type="EMBL" id="PQO43026.1"/>
    </source>
</evidence>
<comment type="caution">
    <text evidence="3">The sequence shown here is derived from an EMBL/GenBank/DDBJ whole genome shotgun (WGS) entry which is preliminary data.</text>
</comment>
<organism evidence="3 4">
    <name type="scientific">Blastopirellula marina</name>
    <dbReference type="NCBI Taxonomy" id="124"/>
    <lineage>
        <taxon>Bacteria</taxon>
        <taxon>Pseudomonadati</taxon>
        <taxon>Planctomycetota</taxon>
        <taxon>Planctomycetia</taxon>
        <taxon>Pirellulales</taxon>
        <taxon>Pirellulaceae</taxon>
        <taxon>Blastopirellula</taxon>
    </lineage>
</organism>
<proteinExistence type="predicted"/>
<feature type="domain" description="Calcineurin-like phosphoesterase" evidence="2">
    <location>
        <begin position="55"/>
        <end position="236"/>
    </location>
</feature>
<dbReference type="PROSITE" id="PS51318">
    <property type="entry name" value="TAT"/>
    <property type="match status" value="1"/>
</dbReference>
<evidence type="ECO:0000259" key="2">
    <source>
        <dbReference type="Pfam" id="PF00149"/>
    </source>
</evidence>
<dbReference type="GO" id="GO:0016787">
    <property type="term" value="F:hydrolase activity"/>
    <property type="evidence" value="ECO:0007669"/>
    <property type="project" value="InterPro"/>
</dbReference>
<dbReference type="RefSeq" id="WP_105338239.1">
    <property type="nucleotide sequence ID" value="NZ_PUHZ01000024.1"/>
</dbReference>
<keyword evidence="1" id="KW-0732">Signal</keyword>
<dbReference type="PANTHER" id="PTHR43143:SF5">
    <property type="entry name" value="SECRETED PROTEIN"/>
    <property type="match status" value="1"/>
</dbReference>
<dbReference type="PANTHER" id="PTHR43143">
    <property type="entry name" value="METALLOPHOSPHOESTERASE, CALCINEURIN SUPERFAMILY"/>
    <property type="match status" value="1"/>
</dbReference>
<sequence length="354" mass="39382">MSSLDRRQLLKAGATLAVGTSFVSLAGSQALAADPYADAKFVDGEPAPIGKGSFTIAVLPDTQNYGEGHPEGFMGQTKWLVDNQQKRNLAAVLHLGDITNRNTTAQWELAAAAMGQLDGKIPYFMVPGNHDYSSGGKCSDRTTSLNDYFPIDKFRTRETFGGVYDKEPGRMENSYHLFSAGGRDFVVIGLEFGPRKDVVRWANEIAAKHKDREAILITHAYMYFDETRYDWAEKGTKQSWNPHSYQVAKQSDDDVMDGTELWHNLVSKHENFIMTLNGHVLNDGLARMTSVTPGGRDVHQMLVNFQMKPQGGDGWVRLMEFTTDGQVNVVDYSPTRNQTNESAQNKFSLKLAKV</sequence>
<dbReference type="OrthoDB" id="9772095at2"/>
<dbReference type="Pfam" id="PF00149">
    <property type="entry name" value="Metallophos"/>
    <property type="match status" value="1"/>
</dbReference>